<dbReference type="SUPFAM" id="SSF50156">
    <property type="entry name" value="PDZ domain-like"/>
    <property type="match status" value="1"/>
</dbReference>
<keyword evidence="3" id="KW-1185">Reference proteome</keyword>
<organism evidence="2 3">
    <name type="scientific">Gimesia benthica</name>
    <dbReference type="NCBI Taxonomy" id="2608982"/>
    <lineage>
        <taxon>Bacteria</taxon>
        <taxon>Pseudomonadati</taxon>
        <taxon>Planctomycetota</taxon>
        <taxon>Planctomycetia</taxon>
        <taxon>Planctomycetales</taxon>
        <taxon>Planctomycetaceae</taxon>
        <taxon>Gimesia</taxon>
    </lineage>
</organism>
<dbReference type="RefSeq" id="WP_155365772.1">
    <property type="nucleotide sequence ID" value="NZ_CP043930.1"/>
</dbReference>
<name>A0A6I6AF18_9PLAN</name>
<dbReference type="Gene3D" id="2.30.42.10">
    <property type="match status" value="1"/>
</dbReference>
<proteinExistence type="predicted"/>
<protein>
    <recommendedName>
        <fullName evidence="4">PDZ domain-containing protein</fullName>
    </recommendedName>
</protein>
<reference evidence="2 3" key="1">
    <citation type="submission" date="2019-09" db="EMBL/GenBank/DDBJ databases">
        <title>Gimesia benthica sp. nov., a novel bacterium isolated from deep-sea water of the Northwest Indian Ocean.</title>
        <authorList>
            <person name="Dai X."/>
        </authorList>
    </citation>
    <scope>NUCLEOTIDE SEQUENCE [LARGE SCALE GENOMIC DNA]</scope>
    <source>
        <strain evidence="2 3">E7</strain>
    </source>
</reference>
<evidence type="ECO:0008006" key="4">
    <source>
        <dbReference type="Google" id="ProtNLM"/>
    </source>
</evidence>
<feature type="chain" id="PRO_5026154293" description="PDZ domain-containing protein" evidence="1">
    <location>
        <begin position="22"/>
        <end position="376"/>
    </location>
</feature>
<sequence>MRFLMMNVIILCFSSVSVLMAEELPSIDYPALGFRTVKVLDYKKALREQGEEIPRFPPRSGNALIVKMDQYQTRINSALTVVEDTRASRSELKDRDLIVVINGKLLRSPDDGDKLLEKITHKDKLELNVIRRNRSKWERINITLEPMGDLEFSKSKVKNVKAYDDDFALARFGVHRDARPRFSDGHFQLYIKQKSQELSKLYLQLSLFLPDAPPQKDTTKIQGFIIKTDGAEYRVAIEDEEKNNPQAAEARRNKSIANFSEFYNRSTNRTRKMLDELGEKISNFEKAPEETLIEFERRGIARSQVGFARMLEGWELYDSRLKRDQRKMIADIISSKKVSFYHESVPDKPFEVTPAQKAQMKAVLTVFKDEEGNVGE</sequence>
<evidence type="ECO:0000313" key="2">
    <source>
        <dbReference type="EMBL" id="QGQ25063.1"/>
    </source>
</evidence>
<evidence type="ECO:0000313" key="3">
    <source>
        <dbReference type="Proteomes" id="UP000427281"/>
    </source>
</evidence>
<dbReference type="KEGG" id="gim:F1728_21270"/>
<dbReference type="InterPro" id="IPR036034">
    <property type="entry name" value="PDZ_sf"/>
</dbReference>
<feature type="signal peptide" evidence="1">
    <location>
        <begin position="1"/>
        <end position="21"/>
    </location>
</feature>
<evidence type="ECO:0000256" key="1">
    <source>
        <dbReference type="SAM" id="SignalP"/>
    </source>
</evidence>
<dbReference type="AlphaFoldDB" id="A0A6I6AF18"/>
<keyword evidence="1" id="KW-0732">Signal</keyword>
<gene>
    <name evidence="2" type="ORF">F1728_21270</name>
</gene>
<dbReference type="Proteomes" id="UP000427281">
    <property type="component" value="Chromosome"/>
</dbReference>
<dbReference type="EMBL" id="CP043930">
    <property type="protein sequence ID" value="QGQ25063.1"/>
    <property type="molecule type" value="Genomic_DNA"/>
</dbReference>
<accession>A0A6I6AF18</accession>